<feature type="region of interest" description="Disordered" evidence="2">
    <location>
        <begin position="229"/>
        <end position="251"/>
    </location>
</feature>
<comment type="caution">
    <text evidence="4">The sequence shown here is derived from an EMBL/GenBank/DDBJ whole genome shotgun (WGS) entry which is preliminary data.</text>
</comment>
<evidence type="ECO:0000256" key="1">
    <source>
        <dbReference type="SAM" id="Coils"/>
    </source>
</evidence>
<evidence type="ECO:0000313" key="4">
    <source>
        <dbReference type="EMBL" id="KOO35889.1"/>
    </source>
</evidence>
<dbReference type="InterPro" id="IPR001849">
    <property type="entry name" value="PH_domain"/>
</dbReference>
<organism evidence="4 5">
    <name type="scientific">Chrysochromulina tobinii</name>
    <dbReference type="NCBI Taxonomy" id="1460289"/>
    <lineage>
        <taxon>Eukaryota</taxon>
        <taxon>Haptista</taxon>
        <taxon>Haptophyta</taxon>
        <taxon>Prymnesiophyceae</taxon>
        <taxon>Prymnesiales</taxon>
        <taxon>Chrysochromulinaceae</taxon>
        <taxon>Chrysochromulina</taxon>
    </lineage>
</organism>
<gene>
    <name evidence="4" type="ORF">Ctob_009358</name>
</gene>
<feature type="region of interest" description="Disordered" evidence="2">
    <location>
        <begin position="88"/>
        <end position="109"/>
    </location>
</feature>
<feature type="compositionally biased region" description="Basic residues" evidence="2">
    <location>
        <begin position="153"/>
        <end position="162"/>
    </location>
</feature>
<dbReference type="EMBL" id="JWZX01000716">
    <property type="protein sequence ID" value="KOO35889.1"/>
    <property type="molecule type" value="Genomic_DNA"/>
</dbReference>
<reference evidence="5" key="1">
    <citation type="journal article" date="2015" name="PLoS Genet.">
        <title>Genome Sequence and Transcriptome Analyses of Chrysochromulina tobin: Metabolic Tools for Enhanced Algal Fitness in the Prominent Order Prymnesiales (Haptophyceae).</title>
        <authorList>
            <person name="Hovde B.T."/>
            <person name="Deodato C.R."/>
            <person name="Hunsperger H.M."/>
            <person name="Ryken S.A."/>
            <person name="Yost W."/>
            <person name="Jha R.K."/>
            <person name="Patterson J."/>
            <person name="Monnat R.J. Jr."/>
            <person name="Barlow S.B."/>
            <person name="Starkenburg S.R."/>
            <person name="Cattolico R.A."/>
        </authorList>
    </citation>
    <scope>NUCLEOTIDE SEQUENCE</scope>
    <source>
        <strain evidence="5">CCMP291</strain>
    </source>
</reference>
<evidence type="ECO:0000313" key="5">
    <source>
        <dbReference type="Proteomes" id="UP000037460"/>
    </source>
</evidence>
<sequence>MTDLLTQLVDAPGRLQRYMDGCACGRADKAAVLAIKKELEEKDSAIERLEEEIRRRDREKDNLIHMQKDLQAQIQEIRRVLESQASEVAKNGSYKGGSEGGSKGGSMDLDEERVGLNEVSAAILMQKRVRGISSRKLAEKEKKKEEASQKLQKIARGRSTRKMMAQKKADGSIMELPGAKRVYGAAAVPPQPQRPVAAGSVVASASKPAPSFAPAQQFLRGSYDEPGRGANGYGIASGSGLDAGEDESVDSDYDNDEDAFYDLGIELLSGRLKVAKVYGQEEPPAAEDELEWETRYFVLYDSRKMVHFDGMQNGEPVGDRGLIDLETIQSVEKVLGVPTFVMKGYKKVYLFKLEPHDEVMMRTWIGAISVELSSQ</sequence>
<proteinExistence type="predicted"/>
<keyword evidence="5" id="KW-1185">Reference proteome</keyword>
<dbReference type="AlphaFoldDB" id="A0A0M0KAR4"/>
<name>A0A0M0KAR4_9EUKA</name>
<feature type="coiled-coil region" evidence="1">
    <location>
        <begin position="32"/>
        <end position="87"/>
    </location>
</feature>
<dbReference type="Gene3D" id="1.20.5.190">
    <property type="match status" value="1"/>
</dbReference>
<evidence type="ECO:0000259" key="3">
    <source>
        <dbReference type="PROSITE" id="PS50003"/>
    </source>
</evidence>
<evidence type="ECO:0000256" key="2">
    <source>
        <dbReference type="SAM" id="MobiDB-lite"/>
    </source>
</evidence>
<keyword evidence="1" id="KW-0175">Coiled coil</keyword>
<feature type="compositionally biased region" description="Basic and acidic residues" evidence="2">
    <location>
        <begin position="136"/>
        <end position="148"/>
    </location>
</feature>
<dbReference type="Proteomes" id="UP000037460">
    <property type="component" value="Unassembled WGS sequence"/>
</dbReference>
<dbReference type="PROSITE" id="PS50003">
    <property type="entry name" value="PH_DOMAIN"/>
    <property type="match status" value="1"/>
</dbReference>
<dbReference type="PROSITE" id="PS50096">
    <property type="entry name" value="IQ"/>
    <property type="match status" value="1"/>
</dbReference>
<feature type="region of interest" description="Disordered" evidence="2">
    <location>
        <begin position="134"/>
        <end position="162"/>
    </location>
</feature>
<feature type="domain" description="PH" evidence="3">
    <location>
        <begin position="265"/>
        <end position="373"/>
    </location>
</feature>
<accession>A0A0M0KAR4</accession>
<feature type="compositionally biased region" description="Gly residues" evidence="2">
    <location>
        <begin position="94"/>
        <end position="104"/>
    </location>
</feature>
<protein>
    <recommendedName>
        <fullName evidence="3">PH domain-containing protein</fullName>
    </recommendedName>
</protein>